<dbReference type="InterPro" id="IPR025508">
    <property type="entry name" value="DUF4395"/>
</dbReference>
<keyword evidence="1" id="KW-0472">Membrane</keyword>
<evidence type="ECO:0000313" key="3">
    <source>
        <dbReference type="EMBL" id="SFV69680.1"/>
    </source>
</evidence>
<proteinExistence type="predicted"/>
<evidence type="ECO:0000256" key="1">
    <source>
        <dbReference type="SAM" id="Phobius"/>
    </source>
</evidence>
<feature type="domain" description="DUF4395" evidence="2">
    <location>
        <begin position="22"/>
        <end position="157"/>
    </location>
</feature>
<feature type="transmembrane region" description="Helical" evidence="1">
    <location>
        <begin position="124"/>
        <end position="152"/>
    </location>
</feature>
<keyword evidence="1" id="KW-1133">Transmembrane helix</keyword>
<sequence length="246" mass="28383">MNLKNFLLEYGEKVPGYNITVINEREARAAAGILFMLGMIVIFVGIGYNHIIVARVYLAFLFIDFTARTISPKYSPSLLLGKFVVRNQKPEYVGGLQKRFAWTLGWLISWPMMYWFVLHWDITFYKVMICVLCLTLMFLEAAFAICVGCMIYKTIIRKVPEHCPGGVCEIKQREPIQNFNHMQATIAIITAIALVTGIYLFLAKTESKTFFGEFLHEAVLTKAQLQKEKDEKYQRELEKEFGDDDF</sequence>
<protein>
    <recommendedName>
        <fullName evidence="2">DUF4395 domain-containing protein</fullName>
    </recommendedName>
</protein>
<feature type="transmembrane region" description="Helical" evidence="1">
    <location>
        <begin position="29"/>
        <end position="46"/>
    </location>
</feature>
<gene>
    <name evidence="3" type="ORF">MNB_SM-6-184</name>
</gene>
<dbReference type="AlphaFoldDB" id="A0A1W1CUZ1"/>
<keyword evidence="1" id="KW-0812">Transmembrane</keyword>
<dbReference type="EMBL" id="FPHK01000135">
    <property type="protein sequence ID" value="SFV69680.1"/>
    <property type="molecule type" value="Genomic_DNA"/>
</dbReference>
<reference evidence="3" key="1">
    <citation type="submission" date="2016-10" db="EMBL/GenBank/DDBJ databases">
        <authorList>
            <person name="de Groot N.N."/>
        </authorList>
    </citation>
    <scope>NUCLEOTIDE SEQUENCE</scope>
</reference>
<name>A0A1W1CUZ1_9ZZZZ</name>
<accession>A0A1W1CUZ1</accession>
<evidence type="ECO:0000259" key="2">
    <source>
        <dbReference type="Pfam" id="PF14340"/>
    </source>
</evidence>
<dbReference type="Pfam" id="PF14340">
    <property type="entry name" value="DUF4395"/>
    <property type="match status" value="1"/>
</dbReference>
<feature type="transmembrane region" description="Helical" evidence="1">
    <location>
        <begin position="100"/>
        <end position="118"/>
    </location>
</feature>
<organism evidence="3">
    <name type="scientific">hydrothermal vent metagenome</name>
    <dbReference type="NCBI Taxonomy" id="652676"/>
    <lineage>
        <taxon>unclassified sequences</taxon>
        <taxon>metagenomes</taxon>
        <taxon>ecological metagenomes</taxon>
    </lineage>
</organism>
<feature type="transmembrane region" description="Helical" evidence="1">
    <location>
        <begin position="181"/>
        <end position="202"/>
    </location>
</feature>